<comment type="caution">
    <text evidence="1">The sequence shown here is derived from an EMBL/GenBank/DDBJ whole genome shotgun (WGS) entry which is preliminary data.</text>
</comment>
<dbReference type="Pfam" id="PF04672">
    <property type="entry name" value="Methyltransf_19"/>
    <property type="match status" value="1"/>
</dbReference>
<dbReference type="InterPro" id="IPR006764">
    <property type="entry name" value="SAM_dep_MeTrfase_SAV2177_type"/>
</dbReference>
<reference evidence="1 2" key="1">
    <citation type="submission" date="2020-07" db="EMBL/GenBank/DDBJ databases">
        <title>Genomic Encyclopedia of Type Strains, Phase IV (KMG-IV): sequencing the most valuable type-strain genomes for metagenomic binning, comparative biology and taxonomic classification.</title>
        <authorList>
            <person name="Goeker M."/>
        </authorList>
    </citation>
    <scope>NUCLEOTIDE SEQUENCE [LARGE SCALE GENOMIC DNA]</scope>
    <source>
        <strain evidence="1 2">DSM 45533</strain>
    </source>
</reference>
<name>A0A7W0HTX0_9ACTN</name>
<dbReference type="InterPro" id="IPR029063">
    <property type="entry name" value="SAM-dependent_MTases_sf"/>
</dbReference>
<sequence>MQPPAAVNTSIPNVARMYDYYLGGKDHFEADRQAADRALELVPEIREGAVNSRAFLRRAVTALRELGVDQFVDIGSGLPTQGHVHEAAGDASVVYVDNDPVVLAHARALLQTHKRVWVQPGDLREPEKVVDHALEVLDPTRPVAVLVVSVLHFISDEEDPAGIVRRLLDRLPAGSYLVLTHVAPDLRPSSAPGVSAVYQRSSAPFTARTRPQFERYVAGLELLEPGIVNNKEWRPESPPELMGGDHHLVAVGRKPQV</sequence>
<dbReference type="CDD" id="cd02440">
    <property type="entry name" value="AdoMet_MTases"/>
    <property type="match status" value="1"/>
</dbReference>
<protein>
    <recommendedName>
        <fullName evidence="3">SAM-dependent methyltransferase</fullName>
    </recommendedName>
</protein>
<dbReference type="SUPFAM" id="SSF53335">
    <property type="entry name" value="S-adenosyl-L-methionine-dependent methyltransferases"/>
    <property type="match status" value="1"/>
</dbReference>
<gene>
    <name evidence="1" type="ORF">HNR30_006523</name>
</gene>
<dbReference type="AlphaFoldDB" id="A0A7W0HTX0"/>
<keyword evidence="2" id="KW-1185">Reference proteome</keyword>
<proteinExistence type="predicted"/>
<organism evidence="1 2">
    <name type="scientific">Nonomuraea soli</name>
    <dbReference type="NCBI Taxonomy" id="1032476"/>
    <lineage>
        <taxon>Bacteria</taxon>
        <taxon>Bacillati</taxon>
        <taxon>Actinomycetota</taxon>
        <taxon>Actinomycetes</taxon>
        <taxon>Streptosporangiales</taxon>
        <taxon>Streptosporangiaceae</taxon>
        <taxon>Nonomuraea</taxon>
    </lineage>
</organism>
<dbReference type="Proteomes" id="UP000530928">
    <property type="component" value="Unassembled WGS sequence"/>
</dbReference>
<dbReference type="RefSeq" id="WP_181613839.1">
    <property type="nucleotide sequence ID" value="NZ_BAABAM010000004.1"/>
</dbReference>
<evidence type="ECO:0000313" key="1">
    <source>
        <dbReference type="EMBL" id="MBA2895151.1"/>
    </source>
</evidence>
<evidence type="ECO:0000313" key="2">
    <source>
        <dbReference type="Proteomes" id="UP000530928"/>
    </source>
</evidence>
<evidence type="ECO:0008006" key="3">
    <source>
        <dbReference type="Google" id="ProtNLM"/>
    </source>
</evidence>
<dbReference type="EMBL" id="JACDUR010000006">
    <property type="protein sequence ID" value="MBA2895151.1"/>
    <property type="molecule type" value="Genomic_DNA"/>
</dbReference>
<dbReference type="Gene3D" id="3.40.50.150">
    <property type="entry name" value="Vaccinia Virus protein VP39"/>
    <property type="match status" value="1"/>
</dbReference>
<accession>A0A7W0HTX0</accession>
<dbReference type="PIRSF" id="PIRSF017393">
    <property type="entry name" value="MTase_SAV2177"/>
    <property type="match status" value="1"/>
</dbReference>